<feature type="region of interest" description="Disordered" evidence="1">
    <location>
        <begin position="218"/>
        <end position="365"/>
    </location>
</feature>
<keyword evidence="4" id="KW-1185">Reference proteome</keyword>
<organism evidence="3 4">
    <name type="scientific">Babesia ovata</name>
    <dbReference type="NCBI Taxonomy" id="189622"/>
    <lineage>
        <taxon>Eukaryota</taxon>
        <taxon>Sar</taxon>
        <taxon>Alveolata</taxon>
        <taxon>Apicomplexa</taxon>
        <taxon>Aconoidasida</taxon>
        <taxon>Piroplasmida</taxon>
        <taxon>Babesiidae</taxon>
        <taxon>Babesia</taxon>
    </lineage>
</organism>
<dbReference type="CDD" id="cd03571">
    <property type="entry name" value="ENTH"/>
    <property type="match status" value="1"/>
</dbReference>
<dbReference type="RefSeq" id="XP_028867649.1">
    <property type="nucleotide sequence ID" value="XM_029011816.1"/>
</dbReference>
<name>A0A2H6KEI6_9APIC</name>
<dbReference type="GO" id="GO:0030125">
    <property type="term" value="C:clathrin vesicle coat"/>
    <property type="evidence" value="ECO:0007669"/>
    <property type="project" value="TreeGrafter"/>
</dbReference>
<comment type="caution">
    <text evidence="3">The sequence shown here is derived from an EMBL/GenBank/DDBJ whole genome shotgun (WGS) entry which is preliminary data.</text>
</comment>
<dbReference type="GO" id="GO:0006897">
    <property type="term" value="P:endocytosis"/>
    <property type="evidence" value="ECO:0007669"/>
    <property type="project" value="TreeGrafter"/>
</dbReference>
<dbReference type="PANTHER" id="PTHR12276">
    <property type="entry name" value="EPSIN/ENT-RELATED"/>
    <property type="match status" value="1"/>
</dbReference>
<dbReference type="GO" id="GO:0005543">
    <property type="term" value="F:phospholipid binding"/>
    <property type="evidence" value="ECO:0007669"/>
    <property type="project" value="TreeGrafter"/>
</dbReference>
<dbReference type="EMBL" id="BDSA01000003">
    <property type="protein sequence ID" value="GBE61406.1"/>
    <property type="molecule type" value="Genomic_DNA"/>
</dbReference>
<dbReference type="InterPro" id="IPR013809">
    <property type="entry name" value="ENTH"/>
</dbReference>
<evidence type="ECO:0000259" key="2">
    <source>
        <dbReference type="PROSITE" id="PS50942"/>
    </source>
</evidence>
<dbReference type="PANTHER" id="PTHR12276:SF45">
    <property type="entry name" value="CLATHRIN INTERACTOR 1"/>
    <property type="match status" value="1"/>
</dbReference>
<dbReference type="Proteomes" id="UP000236319">
    <property type="component" value="Unassembled WGS sequence"/>
</dbReference>
<sequence>MEGVNAANQQILLLTVAEVDKRIKEALYSNEVGCPETVLYELSQATYHAAFKERISKATWSCLKSSTPRARRIQKALTLLTYLALNGAQACTNDIITRLDDITALHDRKFPPHMRDLEIIIKDKAINLVSLVCDKQLLEKKRKEAVAIRSRFVGVASHKGHVETQMMYKPVYAVDAKAGLIGRAATEASKKWNEVFHSNREKGKSGRIREMFNLMKKNGKTGKASGSKPQQMRTLGTRTDTAYYRPDMHHNYTPGLYKGSIAEPRHHRDGDRSGESDSSDYEGSSSEEGSDSSTDSTYSAAHSRTRYRRDESGVSRLSTDSVSDSDGDYEESSENPVHGSKTRYQPARAGNKVEHYRHSGREGDLKAPWKYPLERQNNIADNMERLSLSDSHKKYQPKGKAENLQAQDRYEDSYANVRRDSYRANPFARLSHY</sequence>
<dbReference type="PROSITE" id="PS50942">
    <property type="entry name" value="ENTH"/>
    <property type="match status" value="1"/>
</dbReference>
<proteinExistence type="predicted"/>
<protein>
    <submittedName>
        <fullName evidence="3">ENTH domain-containing protein, putative</fullName>
    </submittedName>
</protein>
<evidence type="ECO:0000256" key="1">
    <source>
        <dbReference type="SAM" id="MobiDB-lite"/>
    </source>
</evidence>
<evidence type="ECO:0000313" key="4">
    <source>
        <dbReference type="Proteomes" id="UP000236319"/>
    </source>
</evidence>
<dbReference type="Pfam" id="PF01417">
    <property type="entry name" value="ENTH"/>
    <property type="match status" value="1"/>
</dbReference>
<dbReference type="VEuPathDB" id="PiroplasmaDB:BOVATA_028990"/>
<feature type="domain" description="ENTH" evidence="2">
    <location>
        <begin position="11"/>
        <end position="142"/>
    </location>
</feature>
<dbReference type="GO" id="GO:0005886">
    <property type="term" value="C:plasma membrane"/>
    <property type="evidence" value="ECO:0007669"/>
    <property type="project" value="TreeGrafter"/>
</dbReference>
<dbReference type="SMART" id="SM00273">
    <property type="entry name" value="ENTH"/>
    <property type="match status" value="1"/>
</dbReference>
<feature type="compositionally biased region" description="Basic and acidic residues" evidence="1">
    <location>
        <begin position="351"/>
        <end position="365"/>
    </location>
</feature>
<dbReference type="GO" id="GO:0005768">
    <property type="term" value="C:endosome"/>
    <property type="evidence" value="ECO:0007669"/>
    <property type="project" value="TreeGrafter"/>
</dbReference>
<accession>A0A2H6KEI6</accession>
<evidence type="ECO:0000313" key="3">
    <source>
        <dbReference type="EMBL" id="GBE61406.1"/>
    </source>
</evidence>
<dbReference type="InterPro" id="IPR008942">
    <property type="entry name" value="ENTH_VHS"/>
</dbReference>
<gene>
    <name evidence="3" type="ORF">BOVATA_028990</name>
</gene>
<feature type="compositionally biased region" description="Polar residues" evidence="1">
    <location>
        <begin position="227"/>
        <end position="240"/>
    </location>
</feature>
<dbReference type="GO" id="GO:0030276">
    <property type="term" value="F:clathrin binding"/>
    <property type="evidence" value="ECO:0007669"/>
    <property type="project" value="TreeGrafter"/>
</dbReference>
<dbReference type="GeneID" id="39875176"/>
<feature type="compositionally biased region" description="Acidic residues" evidence="1">
    <location>
        <begin position="323"/>
        <end position="333"/>
    </location>
</feature>
<dbReference type="Gene3D" id="1.25.40.90">
    <property type="match status" value="1"/>
</dbReference>
<dbReference type="AlphaFoldDB" id="A0A2H6KEI6"/>
<dbReference type="OrthoDB" id="4033880at2759"/>
<reference evidence="3 4" key="1">
    <citation type="journal article" date="2017" name="BMC Genomics">
        <title>Whole-genome assembly of Babesia ovata and comparative genomics between closely related pathogens.</title>
        <authorList>
            <person name="Yamagishi J."/>
            <person name="Asada M."/>
            <person name="Hakimi H."/>
            <person name="Tanaka T.Q."/>
            <person name="Sugimoto C."/>
            <person name="Kawazu S."/>
        </authorList>
    </citation>
    <scope>NUCLEOTIDE SEQUENCE [LARGE SCALE GENOMIC DNA]</scope>
    <source>
        <strain evidence="3 4">Miyake</strain>
    </source>
</reference>
<feature type="compositionally biased region" description="Low complexity" evidence="1">
    <location>
        <begin position="281"/>
        <end position="299"/>
    </location>
</feature>
<dbReference type="SUPFAM" id="SSF48464">
    <property type="entry name" value="ENTH/VHS domain"/>
    <property type="match status" value="1"/>
</dbReference>
<feature type="compositionally biased region" description="Basic and acidic residues" evidence="1">
    <location>
        <begin position="263"/>
        <end position="275"/>
    </location>
</feature>